<dbReference type="PANTHER" id="PTHR30026">
    <property type="entry name" value="OUTER MEMBRANE PROTEIN TOLC"/>
    <property type="match status" value="1"/>
</dbReference>
<dbReference type="GO" id="GO:1990281">
    <property type="term" value="C:efflux pump complex"/>
    <property type="evidence" value="ECO:0007669"/>
    <property type="project" value="TreeGrafter"/>
</dbReference>
<keyword evidence="8" id="KW-0175">Coiled coil</keyword>
<comment type="subcellular location">
    <subcellularLocation>
        <location evidence="1">Cell outer membrane</location>
    </subcellularLocation>
</comment>
<evidence type="ECO:0000256" key="2">
    <source>
        <dbReference type="ARBA" id="ARBA00007613"/>
    </source>
</evidence>
<dbReference type="PANTHER" id="PTHR30026:SF20">
    <property type="entry name" value="OUTER MEMBRANE PROTEIN TOLC"/>
    <property type="match status" value="1"/>
</dbReference>
<keyword evidence="10" id="KW-1185">Reference proteome</keyword>
<accession>A0A4S1DZD4</accession>
<keyword evidence="4" id="KW-1134">Transmembrane beta strand</keyword>
<keyword evidence="5" id="KW-0812">Transmembrane</keyword>
<protein>
    <submittedName>
        <fullName evidence="9">TolC family protein</fullName>
    </submittedName>
</protein>
<comment type="caution">
    <text evidence="9">The sequence shown here is derived from an EMBL/GenBank/DDBJ whole genome shotgun (WGS) entry which is preliminary data.</text>
</comment>
<dbReference type="GO" id="GO:0015288">
    <property type="term" value="F:porin activity"/>
    <property type="evidence" value="ECO:0007669"/>
    <property type="project" value="TreeGrafter"/>
</dbReference>
<dbReference type="InterPro" id="IPR003423">
    <property type="entry name" value="OMP_efflux"/>
</dbReference>
<keyword evidence="3" id="KW-0813">Transport</keyword>
<evidence type="ECO:0000313" key="10">
    <source>
        <dbReference type="Proteomes" id="UP000307602"/>
    </source>
</evidence>
<dbReference type="GO" id="GO:0009279">
    <property type="term" value="C:cell outer membrane"/>
    <property type="evidence" value="ECO:0007669"/>
    <property type="project" value="UniProtKB-SubCell"/>
</dbReference>
<evidence type="ECO:0000256" key="6">
    <source>
        <dbReference type="ARBA" id="ARBA00023136"/>
    </source>
</evidence>
<dbReference type="Proteomes" id="UP000307602">
    <property type="component" value="Unassembled WGS sequence"/>
</dbReference>
<evidence type="ECO:0000313" key="9">
    <source>
        <dbReference type="EMBL" id="TGV03519.1"/>
    </source>
</evidence>
<keyword evidence="7" id="KW-0998">Cell outer membrane</keyword>
<evidence type="ECO:0000256" key="8">
    <source>
        <dbReference type="SAM" id="Coils"/>
    </source>
</evidence>
<evidence type="ECO:0000256" key="5">
    <source>
        <dbReference type="ARBA" id="ARBA00022692"/>
    </source>
</evidence>
<comment type="similarity">
    <text evidence="2">Belongs to the outer membrane factor (OMF) (TC 1.B.17) family.</text>
</comment>
<dbReference type="OrthoDB" id="9771205at2"/>
<dbReference type="Pfam" id="PF02321">
    <property type="entry name" value="OEP"/>
    <property type="match status" value="2"/>
</dbReference>
<evidence type="ECO:0000256" key="1">
    <source>
        <dbReference type="ARBA" id="ARBA00004442"/>
    </source>
</evidence>
<reference evidence="9 10" key="1">
    <citation type="submission" date="2019-04" db="EMBL/GenBank/DDBJ databases">
        <authorList>
            <person name="Liu A."/>
        </authorList>
    </citation>
    <scope>NUCLEOTIDE SEQUENCE [LARGE SCALE GENOMIC DNA]</scope>
    <source>
        <strain evidence="9 10">RZ03</strain>
    </source>
</reference>
<name>A0A4S1DZD4_9FLAO</name>
<evidence type="ECO:0000256" key="7">
    <source>
        <dbReference type="ARBA" id="ARBA00023237"/>
    </source>
</evidence>
<evidence type="ECO:0000256" key="3">
    <source>
        <dbReference type="ARBA" id="ARBA00022448"/>
    </source>
</evidence>
<proteinExistence type="inferred from homology"/>
<gene>
    <name evidence="9" type="ORF">EM932_05675</name>
</gene>
<sequence>MKKSLVFFFVLIFQLNYSQTINIGLLTDKDTPEVQPLLEQLKTEIKAVLGQGKTVNFKNVLSNNYNLETAKANYQSLVNSDVDIILAFGIMDNIVLSQQESYTKPVIVFGSINSDFINLPPEQKTSGINNITYIIAPLSYKKDLDAFKTIYDYKNIGIIIDSYIIDALPLETIFIPYFQKEGKQYRLIPLSESGLNDSDLNGLDAVYLAGGFEFSDAQFDQLTSIINGKKLPSFSANRVKDVERGILATNQPQTNLDQFFRRIALNVEAISNGTNASELPLFLEYKNKITINYDTAKRISFPLRYAMLGSADFIGSTTKPKVENALSILDIMRGVLDKNLGLSSGKKSIELSSQDVKTAKSGYLPNVTAGVSGVYLDPKVAEISNGSNPEFSTSGNVVLEQLIYSESASANIDIKDELQKAEQENYNANELDAILNASVAYFNALILKTNTNIQNQNLQTTKRNLELAEQNFEGGASGKSDVLRFRSQLAQNTQSLIEAGNQLQQAFFTINQLMNSPINKDIDINDAVLSEGVFKNYKYEDFYKILDDPKIQPALIEFLIQQAKKNAPELKSIAYNLNVTKRTYDLNDYGRFIPTVAIQGQYNLAISQSGKGATVPAGFPTAPDGTYNIGLNLSLPIFNQNQRNINRQTAVIQQEQLGFEKDNIELSIEKNVNDIILDLISEIANIEISKVSEETAKESLDLTQNAYKQGAVPIIQLIDAQTNYLQAQLARSTANYNYLITSMQLERAIGYFFLTHTQAENQQFIQEANQYILSKN</sequence>
<feature type="coiled-coil region" evidence="8">
    <location>
        <begin position="404"/>
        <end position="471"/>
    </location>
</feature>
<evidence type="ECO:0000256" key="4">
    <source>
        <dbReference type="ARBA" id="ARBA00022452"/>
    </source>
</evidence>
<dbReference type="SUPFAM" id="SSF56954">
    <property type="entry name" value="Outer membrane efflux proteins (OEP)"/>
    <property type="match status" value="1"/>
</dbReference>
<dbReference type="InterPro" id="IPR051906">
    <property type="entry name" value="TolC-like"/>
</dbReference>
<dbReference type="Gene3D" id="1.20.1600.10">
    <property type="entry name" value="Outer membrane efflux proteins (OEP)"/>
    <property type="match status" value="1"/>
</dbReference>
<dbReference type="RefSeq" id="WP_135876213.1">
    <property type="nucleotide sequence ID" value="NZ_SRSO01000006.1"/>
</dbReference>
<dbReference type="EMBL" id="SRSO01000006">
    <property type="protein sequence ID" value="TGV03519.1"/>
    <property type="molecule type" value="Genomic_DNA"/>
</dbReference>
<dbReference type="Gene3D" id="3.40.50.2300">
    <property type="match status" value="2"/>
</dbReference>
<organism evidence="9 10">
    <name type="scientific">Flavivirga rizhaonensis</name>
    <dbReference type="NCBI Taxonomy" id="2559571"/>
    <lineage>
        <taxon>Bacteria</taxon>
        <taxon>Pseudomonadati</taxon>
        <taxon>Bacteroidota</taxon>
        <taxon>Flavobacteriia</taxon>
        <taxon>Flavobacteriales</taxon>
        <taxon>Flavobacteriaceae</taxon>
        <taxon>Flavivirga</taxon>
    </lineage>
</organism>
<keyword evidence="6" id="KW-0472">Membrane</keyword>
<dbReference type="AlphaFoldDB" id="A0A4S1DZD4"/>
<dbReference type="GO" id="GO:0015562">
    <property type="term" value="F:efflux transmembrane transporter activity"/>
    <property type="evidence" value="ECO:0007669"/>
    <property type="project" value="InterPro"/>
</dbReference>